<evidence type="ECO:0000256" key="6">
    <source>
        <dbReference type="ARBA" id="ARBA00022694"/>
    </source>
</evidence>
<dbReference type="EC" id="1.3.1.-" evidence="12"/>
<keyword evidence="6 12" id="KW-0819">tRNA processing</keyword>
<dbReference type="GO" id="GO:0050660">
    <property type="term" value="F:flavin adenine dinucleotide binding"/>
    <property type="evidence" value="ECO:0007669"/>
    <property type="project" value="InterPro"/>
</dbReference>
<accession>A0A1G5NK15</accession>
<evidence type="ECO:0000256" key="3">
    <source>
        <dbReference type="ARBA" id="ARBA00022555"/>
    </source>
</evidence>
<feature type="binding site" evidence="14">
    <location>
        <position position="148"/>
    </location>
    <ligand>
        <name>FMN</name>
        <dbReference type="ChEBI" id="CHEBI:58210"/>
    </ligand>
</feature>
<keyword evidence="4 12" id="KW-0285">Flavoprotein</keyword>
<comment type="similarity">
    <text evidence="12">Belongs to the dus family.</text>
</comment>
<evidence type="ECO:0000256" key="4">
    <source>
        <dbReference type="ARBA" id="ARBA00022630"/>
    </source>
</evidence>
<keyword evidence="8" id="KW-0694">RNA-binding</keyword>
<gene>
    <name evidence="16" type="ORF">SAMN03080610_02062</name>
</gene>
<dbReference type="PANTHER" id="PTHR45846:SF1">
    <property type="entry name" value="TRNA-DIHYDROURIDINE(47) SYNTHASE [NAD(P)(+)]-LIKE"/>
    <property type="match status" value="1"/>
</dbReference>
<proteinExistence type="inferred from homology"/>
<keyword evidence="7" id="KW-0521">NADP</keyword>
<dbReference type="InterPro" id="IPR001269">
    <property type="entry name" value="DUS_fam"/>
</dbReference>
<dbReference type="Pfam" id="PF01207">
    <property type="entry name" value="Dus"/>
    <property type="match status" value="1"/>
</dbReference>
<dbReference type="InterPro" id="IPR018517">
    <property type="entry name" value="tRNA_hU_synthase_CS"/>
</dbReference>
<dbReference type="STRING" id="1120955.SAMN03080610_02062"/>
<keyword evidence="5 12" id="KW-0288">FMN</keyword>
<dbReference type="InterPro" id="IPR004652">
    <property type="entry name" value="DusB-like"/>
</dbReference>
<feature type="binding site" evidence="14">
    <location>
        <position position="178"/>
    </location>
    <ligand>
        <name>FMN</name>
        <dbReference type="ChEBI" id="CHEBI:58210"/>
    </ligand>
</feature>
<evidence type="ECO:0000256" key="11">
    <source>
        <dbReference type="ARBA" id="ARBA00048802"/>
    </source>
</evidence>
<evidence type="ECO:0000256" key="12">
    <source>
        <dbReference type="PIRNR" id="PIRNR006621"/>
    </source>
</evidence>
<evidence type="ECO:0000313" key="16">
    <source>
        <dbReference type="EMBL" id="SCZ36950.1"/>
    </source>
</evidence>
<feature type="domain" description="DUS-like FMN-binding" evidence="15">
    <location>
        <begin position="23"/>
        <end position="307"/>
    </location>
</feature>
<comment type="cofactor">
    <cofactor evidence="1 12 14">
        <name>FMN</name>
        <dbReference type="ChEBI" id="CHEBI:58210"/>
    </cofactor>
</comment>
<dbReference type="AlphaFoldDB" id="A0A1G5NK15"/>
<dbReference type="InterPro" id="IPR024036">
    <property type="entry name" value="tRNA-dHydroUridine_Synthase_C"/>
</dbReference>
<evidence type="ECO:0000256" key="14">
    <source>
        <dbReference type="PIRSR" id="PIRSR006621-2"/>
    </source>
</evidence>
<dbReference type="Proteomes" id="UP000199347">
    <property type="component" value="Unassembled WGS sequence"/>
</dbReference>
<feature type="binding site" evidence="14">
    <location>
        <position position="79"/>
    </location>
    <ligand>
        <name>FMN</name>
        <dbReference type="ChEBI" id="CHEBI:58210"/>
    </ligand>
</feature>
<reference evidence="16 17" key="1">
    <citation type="submission" date="2016-10" db="EMBL/GenBank/DDBJ databases">
        <authorList>
            <person name="de Groot N.N."/>
        </authorList>
    </citation>
    <scope>NUCLEOTIDE SEQUENCE [LARGE SCALE GENOMIC DNA]</scope>
    <source>
        <strain evidence="16 17">DSM 2698</strain>
    </source>
</reference>
<dbReference type="SUPFAM" id="SSF51395">
    <property type="entry name" value="FMN-linked oxidoreductases"/>
    <property type="match status" value="1"/>
</dbReference>
<evidence type="ECO:0000256" key="13">
    <source>
        <dbReference type="PIRSR" id="PIRSR006621-1"/>
    </source>
</evidence>
<evidence type="ECO:0000259" key="15">
    <source>
        <dbReference type="Pfam" id="PF01207"/>
    </source>
</evidence>
<sequence length="343" mass="36723">MPDADLPTDSLKVAGLSIPNRALLAPMSGVSDLPFRRLAARYGAGLVVSEMVACDAVQRQSEEARLRAEGEGLSLHVVQLAARDEEAMAEGVRIAEAAGAAIIDINMGCPAKRVTGGFAGSHLMRDLDMAERLIASAVRAAKVPVTLKTRLGWDHASLNAAELAQRAENLGVAMVTVHGRTRSQFYKGKADWNAIRPVARAVRIPVIANGDLSRPEDAPAMLQCSGAAGVMIGRGAYGRPWVVGQAGDVLRGKAPRPDPTGRERADLIMEHYDMILAHYGPLPGVRIARKHLAWYLDDFAMDAQAQAARGRLLRETEARRVQAELAALLPDLRADAASLREAA</sequence>
<evidence type="ECO:0000313" key="17">
    <source>
        <dbReference type="Proteomes" id="UP000199347"/>
    </source>
</evidence>
<dbReference type="EMBL" id="FMVW01000004">
    <property type="protein sequence ID" value="SCZ36950.1"/>
    <property type="molecule type" value="Genomic_DNA"/>
</dbReference>
<organism evidence="16 17">
    <name type="scientific">Afifella marina DSM 2698</name>
    <dbReference type="NCBI Taxonomy" id="1120955"/>
    <lineage>
        <taxon>Bacteria</taxon>
        <taxon>Pseudomonadati</taxon>
        <taxon>Pseudomonadota</taxon>
        <taxon>Alphaproteobacteria</taxon>
        <taxon>Hyphomicrobiales</taxon>
        <taxon>Afifellaceae</taxon>
        <taxon>Afifella</taxon>
    </lineage>
</organism>
<dbReference type="InterPro" id="IPR035587">
    <property type="entry name" value="DUS-like_FMN-bd"/>
</dbReference>
<evidence type="ECO:0000256" key="7">
    <source>
        <dbReference type="ARBA" id="ARBA00022857"/>
    </source>
</evidence>
<protein>
    <recommendedName>
        <fullName evidence="12">tRNA-dihydrouridine synthase</fullName>
        <ecNumber evidence="12">1.3.1.-</ecNumber>
    </recommendedName>
</protein>
<comment type="function">
    <text evidence="2 12">Catalyzes the synthesis of 5,6-dihydrouridine (D), a modified base found in the D-loop of most tRNAs, via the reduction of the C5-C6 double bond in target uridines.</text>
</comment>
<comment type="catalytic activity">
    <reaction evidence="10">
        <text>a 5,6-dihydrouridine in tRNA + NADP(+) = a uridine in tRNA + NADPH + H(+)</text>
        <dbReference type="Rhea" id="RHEA:23624"/>
        <dbReference type="Rhea" id="RHEA-COMP:13339"/>
        <dbReference type="Rhea" id="RHEA-COMP:13887"/>
        <dbReference type="ChEBI" id="CHEBI:15378"/>
        <dbReference type="ChEBI" id="CHEBI:57783"/>
        <dbReference type="ChEBI" id="CHEBI:58349"/>
        <dbReference type="ChEBI" id="CHEBI:65315"/>
        <dbReference type="ChEBI" id="CHEBI:74443"/>
    </reaction>
</comment>
<keyword evidence="17" id="KW-1185">Reference proteome</keyword>
<dbReference type="PANTHER" id="PTHR45846">
    <property type="entry name" value="TRNA-DIHYDROURIDINE(47) SYNTHASE [NAD(P)(+)]-LIKE"/>
    <property type="match status" value="1"/>
</dbReference>
<feature type="binding site" evidence="14">
    <location>
        <begin position="233"/>
        <end position="234"/>
    </location>
    <ligand>
        <name>FMN</name>
        <dbReference type="ChEBI" id="CHEBI:58210"/>
    </ligand>
</feature>
<keyword evidence="9 12" id="KW-0560">Oxidoreductase</keyword>
<evidence type="ECO:0000256" key="10">
    <source>
        <dbReference type="ARBA" id="ARBA00048205"/>
    </source>
</evidence>
<keyword evidence="14" id="KW-0547">Nucleotide-binding</keyword>
<dbReference type="GO" id="GO:0017150">
    <property type="term" value="F:tRNA dihydrouridine synthase activity"/>
    <property type="evidence" value="ECO:0007669"/>
    <property type="project" value="InterPro"/>
</dbReference>
<evidence type="ECO:0000256" key="5">
    <source>
        <dbReference type="ARBA" id="ARBA00022643"/>
    </source>
</evidence>
<dbReference type="PROSITE" id="PS01136">
    <property type="entry name" value="UPF0034"/>
    <property type="match status" value="1"/>
</dbReference>
<dbReference type="RefSeq" id="WP_244514537.1">
    <property type="nucleotide sequence ID" value="NZ_FMVW01000004.1"/>
</dbReference>
<dbReference type="Gene3D" id="3.20.20.70">
    <property type="entry name" value="Aldolase class I"/>
    <property type="match status" value="1"/>
</dbReference>
<feature type="active site" description="Proton donor" evidence="13">
    <location>
        <position position="109"/>
    </location>
</feature>
<evidence type="ECO:0000256" key="9">
    <source>
        <dbReference type="ARBA" id="ARBA00023002"/>
    </source>
</evidence>
<dbReference type="GO" id="GO:0000049">
    <property type="term" value="F:tRNA binding"/>
    <property type="evidence" value="ECO:0007669"/>
    <property type="project" value="UniProtKB-KW"/>
</dbReference>
<dbReference type="InterPro" id="IPR013785">
    <property type="entry name" value="Aldolase_TIM"/>
</dbReference>
<evidence type="ECO:0000256" key="1">
    <source>
        <dbReference type="ARBA" id="ARBA00001917"/>
    </source>
</evidence>
<keyword evidence="3" id="KW-0820">tRNA-binding</keyword>
<dbReference type="CDD" id="cd02801">
    <property type="entry name" value="DUS_like_FMN"/>
    <property type="match status" value="1"/>
</dbReference>
<dbReference type="NCBIfam" id="TIGR00737">
    <property type="entry name" value="nifR3_yhdG"/>
    <property type="match status" value="1"/>
</dbReference>
<evidence type="ECO:0000256" key="8">
    <source>
        <dbReference type="ARBA" id="ARBA00022884"/>
    </source>
</evidence>
<name>A0A1G5NK15_AFIMA</name>
<dbReference type="PIRSF" id="PIRSF006621">
    <property type="entry name" value="Dus"/>
    <property type="match status" value="1"/>
</dbReference>
<comment type="catalytic activity">
    <reaction evidence="11">
        <text>a 5,6-dihydrouridine in tRNA + NAD(+) = a uridine in tRNA + NADH + H(+)</text>
        <dbReference type="Rhea" id="RHEA:54452"/>
        <dbReference type="Rhea" id="RHEA-COMP:13339"/>
        <dbReference type="Rhea" id="RHEA-COMP:13887"/>
        <dbReference type="ChEBI" id="CHEBI:15378"/>
        <dbReference type="ChEBI" id="CHEBI:57540"/>
        <dbReference type="ChEBI" id="CHEBI:57945"/>
        <dbReference type="ChEBI" id="CHEBI:65315"/>
        <dbReference type="ChEBI" id="CHEBI:74443"/>
    </reaction>
</comment>
<evidence type="ECO:0000256" key="2">
    <source>
        <dbReference type="ARBA" id="ARBA00002790"/>
    </source>
</evidence>
<dbReference type="Gene3D" id="1.10.1200.80">
    <property type="entry name" value="Putative flavin oxidoreducatase, domain 2"/>
    <property type="match status" value="1"/>
</dbReference>